<comment type="caution">
    <text evidence="1">The sequence shown here is derived from an EMBL/GenBank/DDBJ whole genome shotgun (WGS) entry which is preliminary data.</text>
</comment>
<proteinExistence type="predicted"/>
<evidence type="ECO:0000313" key="1">
    <source>
        <dbReference type="EMBL" id="RHK53320.1"/>
    </source>
</evidence>
<accession>A0A3R6G736</accession>
<dbReference type="EMBL" id="QRNO01000001">
    <property type="protein sequence ID" value="RHK53320.1"/>
    <property type="molecule type" value="Genomic_DNA"/>
</dbReference>
<gene>
    <name evidence="1" type="ORF">DW060_00400</name>
</gene>
<dbReference type="Proteomes" id="UP000286598">
    <property type="component" value="Unassembled WGS sequence"/>
</dbReference>
<name>A0A3R6G736_9BACT</name>
<keyword evidence="2" id="KW-1185">Reference proteome</keyword>
<reference evidence="1 2" key="1">
    <citation type="submission" date="2018-08" db="EMBL/GenBank/DDBJ databases">
        <title>A genome reference for cultivated species of the human gut microbiota.</title>
        <authorList>
            <person name="Zou Y."/>
            <person name="Xue W."/>
            <person name="Luo G."/>
        </authorList>
    </citation>
    <scope>NUCLEOTIDE SEQUENCE [LARGE SCALE GENOMIC DNA]</scope>
    <source>
        <strain evidence="1 2">AF42-9</strain>
    </source>
</reference>
<dbReference type="AlphaFoldDB" id="A0A3R6G736"/>
<evidence type="ECO:0000313" key="2">
    <source>
        <dbReference type="Proteomes" id="UP000286598"/>
    </source>
</evidence>
<protein>
    <submittedName>
        <fullName evidence="1">Uncharacterized protein</fullName>
    </submittedName>
</protein>
<sequence>MNITLSVETYKGVDGSSLSSTRCDQIVQVYEMLELFGSKSLTYIDIQEESQKRKLFGETNAKSAIRTFFPLLKKIGFVNYDNEFDANRCFTELGTQFVLACRALHNVSEDTPNRDEIISHLVNIKQNAQKQGLVLMYLNADYKRHNMWIALKLLKELPVLNWNEFLYALHCIENDITIEEAIEDIKQNKKEIDEIEFVNEKDEKLPNTCYSYLRSFLEEAGLIQKVNSNESKLINSSDKIFTQILL</sequence>
<organism evidence="1 2">
    <name type="scientific">Leyella stercorea</name>
    <dbReference type="NCBI Taxonomy" id="363265"/>
    <lineage>
        <taxon>Bacteria</taxon>
        <taxon>Pseudomonadati</taxon>
        <taxon>Bacteroidota</taxon>
        <taxon>Bacteroidia</taxon>
        <taxon>Bacteroidales</taxon>
        <taxon>Prevotellaceae</taxon>
        <taxon>Leyella</taxon>
    </lineage>
</organism>
<dbReference type="OrthoDB" id="10002236at2"/>